<dbReference type="Gene3D" id="1.20.140.10">
    <property type="entry name" value="Butyryl-CoA Dehydrogenase, subunit A, domain 3"/>
    <property type="match status" value="1"/>
</dbReference>
<dbReference type="PANTHER" id="PTHR43884">
    <property type="entry name" value="ACYL-COA DEHYDROGENASE"/>
    <property type="match status" value="1"/>
</dbReference>
<evidence type="ECO:0000259" key="3">
    <source>
        <dbReference type="Pfam" id="PF08028"/>
    </source>
</evidence>
<dbReference type="InterPro" id="IPR013786">
    <property type="entry name" value="AcylCoA_DH/ox_N"/>
</dbReference>
<evidence type="ECO:0000313" key="4">
    <source>
        <dbReference type="EMBL" id="GAA2806116.1"/>
    </source>
</evidence>
<dbReference type="InterPro" id="IPR013107">
    <property type="entry name" value="Acyl-CoA_DH_C"/>
</dbReference>
<dbReference type="Gene3D" id="2.40.110.10">
    <property type="entry name" value="Butyryl-CoA Dehydrogenase, subunit A, domain 2"/>
    <property type="match status" value="1"/>
</dbReference>
<keyword evidence="5" id="KW-1185">Reference proteome</keyword>
<evidence type="ECO:0000256" key="1">
    <source>
        <dbReference type="ARBA" id="ARBA00023002"/>
    </source>
</evidence>
<dbReference type="Pfam" id="PF02771">
    <property type="entry name" value="Acyl-CoA_dh_N"/>
    <property type="match status" value="1"/>
</dbReference>
<proteinExistence type="predicted"/>
<dbReference type="Pfam" id="PF08028">
    <property type="entry name" value="Acyl-CoA_dh_2"/>
    <property type="match status" value="1"/>
</dbReference>
<protein>
    <submittedName>
        <fullName evidence="4">Acyl-CoA dehydrogenase family protein</fullName>
    </submittedName>
</protein>
<dbReference type="InterPro" id="IPR046373">
    <property type="entry name" value="Acyl-CoA_Oxase/DH_mid-dom_sf"/>
</dbReference>
<keyword evidence="1" id="KW-0560">Oxidoreductase</keyword>
<dbReference type="PANTHER" id="PTHR43884:SF25">
    <property type="entry name" value="ACYL-COA DEHYDROGENASE YDBM-RELATED"/>
    <property type="match status" value="1"/>
</dbReference>
<dbReference type="InterPro" id="IPR036250">
    <property type="entry name" value="AcylCo_DH-like_C"/>
</dbReference>
<dbReference type="InterPro" id="IPR037069">
    <property type="entry name" value="AcylCoA_DH/ox_N_sf"/>
</dbReference>
<dbReference type="Gene3D" id="1.10.540.10">
    <property type="entry name" value="Acyl-CoA dehydrogenase/oxidase, N-terminal domain"/>
    <property type="match status" value="1"/>
</dbReference>
<dbReference type="SUPFAM" id="SSF47203">
    <property type="entry name" value="Acyl-CoA dehydrogenase C-terminal domain-like"/>
    <property type="match status" value="1"/>
</dbReference>
<sequence>MSSSTRVVDGAQAAPRRTDWVALAREVGPGFAARAVENDATDAFAAENYAELKAHGFLSAGVPAELGGGGASHPELSAMLRELARHCASTALALSMHTHLLGTSVWRWRQGEPVEPLLRRVAQDEIVLVGTGASDWIDSSGTAEKVEGGYRVTGRKVFGSGSPAGTLLLTSAVYEDPEEGPTALHFPVTIAGEGVTVLNNWRTMGMRATGSNDILLENVFVPESDVWLRRPKGRWHAFFTIVAAISQPLIMSVYTGLAEAASNIALGIARKKIKRGFDPNLSYLLGEMENSLVTAQLAVQNLVDLCDDYAFEPTVATADAVMVRKTIAANSCIKTVEKAFEVAGGGAYFRGVGLERLLRDVHASRYHPLQEKRQHFFTGRIALGLDPVG</sequence>
<dbReference type="EMBL" id="BAAAUX010000019">
    <property type="protein sequence ID" value="GAA2806116.1"/>
    <property type="molecule type" value="Genomic_DNA"/>
</dbReference>
<feature type="domain" description="Acyl-CoA dehydrogenase/oxidase N-terminal" evidence="2">
    <location>
        <begin position="33"/>
        <end position="109"/>
    </location>
</feature>
<evidence type="ECO:0000313" key="5">
    <source>
        <dbReference type="Proteomes" id="UP001500979"/>
    </source>
</evidence>
<dbReference type="Proteomes" id="UP001500979">
    <property type="component" value="Unassembled WGS sequence"/>
</dbReference>
<dbReference type="SUPFAM" id="SSF56645">
    <property type="entry name" value="Acyl-CoA dehydrogenase NM domain-like"/>
    <property type="match status" value="1"/>
</dbReference>
<dbReference type="PIRSF" id="PIRSF016578">
    <property type="entry name" value="HsaA"/>
    <property type="match status" value="1"/>
</dbReference>
<dbReference type="InterPro" id="IPR009100">
    <property type="entry name" value="AcylCoA_DH/oxidase_NM_dom_sf"/>
</dbReference>
<evidence type="ECO:0000259" key="2">
    <source>
        <dbReference type="Pfam" id="PF02771"/>
    </source>
</evidence>
<feature type="domain" description="Acyl-CoA dehydrogenase C-terminal" evidence="3">
    <location>
        <begin position="252"/>
        <end position="367"/>
    </location>
</feature>
<comment type="caution">
    <text evidence="4">The sequence shown here is derived from an EMBL/GenBank/DDBJ whole genome shotgun (WGS) entry which is preliminary data.</text>
</comment>
<reference evidence="4 5" key="1">
    <citation type="journal article" date="2019" name="Int. J. Syst. Evol. Microbiol.">
        <title>The Global Catalogue of Microorganisms (GCM) 10K type strain sequencing project: providing services to taxonomists for standard genome sequencing and annotation.</title>
        <authorList>
            <consortium name="The Broad Institute Genomics Platform"/>
            <consortium name="The Broad Institute Genome Sequencing Center for Infectious Disease"/>
            <person name="Wu L."/>
            <person name="Ma J."/>
        </authorList>
    </citation>
    <scope>NUCLEOTIDE SEQUENCE [LARGE SCALE GENOMIC DNA]</scope>
    <source>
        <strain evidence="4 5">JCM 9383</strain>
    </source>
</reference>
<gene>
    <name evidence="4" type="ORF">GCM10010470_46720</name>
</gene>
<name>A0ABN3VKM8_9PSEU</name>
<accession>A0ABN3VKM8</accession>
<organism evidence="4 5">
    <name type="scientific">Saccharopolyspora taberi</name>
    <dbReference type="NCBI Taxonomy" id="60895"/>
    <lineage>
        <taxon>Bacteria</taxon>
        <taxon>Bacillati</taxon>
        <taxon>Actinomycetota</taxon>
        <taxon>Actinomycetes</taxon>
        <taxon>Pseudonocardiales</taxon>
        <taxon>Pseudonocardiaceae</taxon>
        <taxon>Saccharopolyspora</taxon>
    </lineage>
</organism>